<accession>A0ABD0ZJ75</accession>
<feature type="region of interest" description="Disordered" evidence="3">
    <location>
        <begin position="87"/>
        <end position="118"/>
    </location>
</feature>
<organism evidence="4 5">
    <name type="scientific">Cardamine amara subsp. amara</name>
    <dbReference type="NCBI Taxonomy" id="228776"/>
    <lineage>
        <taxon>Eukaryota</taxon>
        <taxon>Viridiplantae</taxon>
        <taxon>Streptophyta</taxon>
        <taxon>Embryophyta</taxon>
        <taxon>Tracheophyta</taxon>
        <taxon>Spermatophyta</taxon>
        <taxon>Magnoliopsida</taxon>
        <taxon>eudicotyledons</taxon>
        <taxon>Gunneridae</taxon>
        <taxon>Pentapetalae</taxon>
        <taxon>rosids</taxon>
        <taxon>malvids</taxon>
        <taxon>Brassicales</taxon>
        <taxon>Brassicaceae</taxon>
        <taxon>Cardamineae</taxon>
        <taxon>Cardamine</taxon>
    </lineage>
</organism>
<feature type="region of interest" description="Disordered" evidence="3">
    <location>
        <begin position="1"/>
        <end position="41"/>
    </location>
</feature>
<dbReference type="Pfam" id="PF04667">
    <property type="entry name" value="Endosulfine"/>
    <property type="match status" value="1"/>
</dbReference>
<evidence type="ECO:0000313" key="5">
    <source>
        <dbReference type="Proteomes" id="UP001558713"/>
    </source>
</evidence>
<comment type="caution">
    <text evidence="4">The sequence shown here is derived from an EMBL/GenBank/DDBJ whole genome shotgun (WGS) entry which is preliminary data.</text>
</comment>
<evidence type="ECO:0000313" key="4">
    <source>
        <dbReference type="EMBL" id="KAL1194719.1"/>
    </source>
</evidence>
<dbReference type="Proteomes" id="UP001558713">
    <property type="component" value="Unassembled WGS sequence"/>
</dbReference>
<dbReference type="PANTHER" id="PTHR34804">
    <property type="entry name" value="CAMP-REGULATED PHOSPHOPROTEIN 19-RELATED PROTEIN"/>
    <property type="match status" value="1"/>
</dbReference>
<protein>
    <submittedName>
        <fullName evidence="4">Uncharacterized protein</fullName>
    </submittedName>
</protein>
<feature type="compositionally biased region" description="Low complexity" evidence="3">
    <location>
        <begin position="20"/>
        <end position="37"/>
    </location>
</feature>
<evidence type="ECO:0000256" key="3">
    <source>
        <dbReference type="SAM" id="MobiDB-lite"/>
    </source>
</evidence>
<reference evidence="4 5" key="1">
    <citation type="submission" date="2024-04" db="EMBL/GenBank/DDBJ databases">
        <title>Genome assembly C_amara_ONT_v2.</title>
        <authorList>
            <person name="Yant L."/>
            <person name="Moore C."/>
            <person name="Slenker M."/>
        </authorList>
    </citation>
    <scope>NUCLEOTIDE SEQUENCE [LARGE SCALE GENOMIC DNA]</scope>
    <source>
        <tissue evidence="4">Leaf</tissue>
    </source>
</reference>
<proteinExistence type="inferred from homology"/>
<dbReference type="AlphaFoldDB" id="A0ABD0ZJ75"/>
<keyword evidence="5" id="KW-1185">Reference proteome</keyword>
<feature type="compositionally biased region" description="Basic and acidic residues" evidence="3">
    <location>
        <begin position="7"/>
        <end position="19"/>
    </location>
</feature>
<evidence type="ECO:0000256" key="1">
    <source>
        <dbReference type="ARBA" id="ARBA00010520"/>
    </source>
</evidence>
<evidence type="ECO:0000256" key="2">
    <source>
        <dbReference type="RuleBase" id="RU363120"/>
    </source>
</evidence>
<dbReference type="EMBL" id="JBANAX010000748">
    <property type="protein sequence ID" value="KAL1194719.1"/>
    <property type="molecule type" value="Genomic_DNA"/>
</dbReference>
<gene>
    <name evidence="4" type="ORF">V5N11_031537</name>
</gene>
<sequence>MATNCNRVDDVLFSQRDESTTSTTSTSTSTSTTTFTSGANKYGGLVPKKRPLISKGYKRAFFDSADWALHKQEACIDQATLAAIENLRPKFQRTPRRQRDPKKPTCASGEENLADSSF</sequence>
<name>A0ABD0ZJ75_CARAN</name>
<dbReference type="PANTHER" id="PTHR34804:SF5">
    <property type="entry name" value="CAMP-REGULATED PHOSPHOPROTEIN 19-RELATED PROTEIN"/>
    <property type="match status" value="1"/>
</dbReference>
<comment type="similarity">
    <text evidence="1 2">Belongs to the endosulfine family.</text>
</comment>
<dbReference type="InterPro" id="IPR006760">
    <property type="entry name" value="Endosulphine"/>
</dbReference>